<dbReference type="AlphaFoldDB" id="A0A9X2BXH7"/>
<dbReference type="Pfam" id="PF03572">
    <property type="entry name" value="Peptidase_S41"/>
    <property type="match status" value="1"/>
</dbReference>
<dbReference type="EMBL" id="JAJLJH010000001">
    <property type="protein sequence ID" value="MCK9684573.1"/>
    <property type="molecule type" value="Genomic_DNA"/>
</dbReference>
<evidence type="ECO:0000313" key="2">
    <source>
        <dbReference type="EMBL" id="MCK9684573.1"/>
    </source>
</evidence>
<comment type="caution">
    <text evidence="2">The sequence shown here is derived from an EMBL/GenBank/DDBJ whole genome shotgun (WGS) entry which is preliminary data.</text>
</comment>
<accession>A0A9X2BXH7</accession>
<dbReference type="GO" id="GO:0008236">
    <property type="term" value="F:serine-type peptidase activity"/>
    <property type="evidence" value="ECO:0007669"/>
    <property type="project" value="InterPro"/>
</dbReference>
<keyword evidence="3" id="KW-1185">Reference proteome</keyword>
<feature type="domain" description="Tail specific protease" evidence="1">
    <location>
        <begin position="262"/>
        <end position="443"/>
    </location>
</feature>
<dbReference type="InterPro" id="IPR029045">
    <property type="entry name" value="ClpP/crotonase-like_dom_sf"/>
</dbReference>
<gene>
    <name evidence="2" type="ORF">LPC04_02505</name>
</gene>
<sequence>MKLKPSLVRQRDVAIVALLIACGLSPGLAAVRSPCTVRPAGGGVASQHADALSVSLDAASPIALANWDAGRWQRHRVWIALEASNNGDAATQVLPQMVVDARADGGAAAVLSGVPMAVAPHARATQRLAIYVADDAKTLGVRMLVSTPAQPVGVTFALECSDSRFDIGEFAPAVAPALDEAVKTWFNNFADPLPDANAAVEAVRVLASGAQDAGDVVWTMRGLMQTVRDDHGFAFAPGEAVPARRTLATRAPEFEWRADGTAIVRLHAVETTADAGALAWAARLHDGISDLAARHPRAWIIDLRDHDGDSPWASLAGLSTLLDGPAVGAYVGRHERQDWIVDRGVARIAGEPALIDLQSPPEPSFRGPVAVLIGPNTRNAGEDVTVAFRGRARTRLFGAPTAGFPILGVRVHRLSDGTTLGVLETRDADRVGVVQRQPIEPDTVLKDAALLEATPSAALEWVLDEHSGGSSVR</sequence>
<proteinExistence type="predicted"/>
<dbReference type="GO" id="GO:0006508">
    <property type="term" value="P:proteolysis"/>
    <property type="evidence" value="ECO:0007669"/>
    <property type="project" value="InterPro"/>
</dbReference>
<dbReference type="Gene3D" id="3.90.226.10">
    <property type="entry name" value="2-enoyl-CoA Hydratase, Chain A, domain 1"/>
    <property type="match status" value="1"/>
</dbReference>
<dbReference type="Proteomes" id="UP001139353">
    <property type="component" value="Unassembled WGS sequence"/>
</dbReference>
<evidence type="ECO:0000259" key="1">
    <source>
        <dbReference type="Pfam" id="PF03572"/>
    </source>
</evidence>
<protein>
    <submittedName>
        <fullName evidence="2">S41 family peptidase</fullName>
    </submittedName>
</protein>
<reference evidence="2" key="1">
    <citation type="submission" date="2021-11" db="EMBL/GenBank/DDBJ databases">
        <title>BS-T2-15 a new species belonging to the Comamonadaceae family isolated from the soil of a French oak forest.</title>
        <authorList>
            <person name="Mieszkin S."/>
            <person name="Alain K."/>
        </authorList>
    </citation>
    <scope>NUCLEOTIDE SEQUENCE</scope>
    <source>
        <strain evidence="2">BS-T2-15</strain>
    </source>
</reference>
<evidence type="ECO:0000313" key="3">
    <source>
        <dbReference type="Proteomes" id="UP001139353"/>
    </source>
</evidence>
<dbReference type="InterPro" id="IPR005151">
    <property type="entry name" value="Tail-specific_protease"/>
</dbReference>
<dbReference type="SUPFAM" id="SSF52096">
    <property type="entry name" value="ClpP/crotonase"/>
    <property type="match status" value="1"/>
</dbReference>
<dbReference type="RefSeq" id="WP_275680599.1">
    <property type="nucleotide sequence ID" value="NZ_JAJLJH010000001.1"/>
</dbReference>
<name>A0A9X2BXH7_9BURK</name>
<organism evidence="2 3">
    <name type="scientific">Scleromatobacter humisilvae</name>
    <dbReference type="NCBI Taxonomy" id="2897159"/>
    <lineage>
        <taxon>Bacteria</taxon>
        <taxon>Pseudomonadati</taxon>
        <taxon>Pseudomonadota</taxon>
        <taxon>Betaproteobacteria</taxon>
        <taxon>Burkholderiales</taxon>
        <taxon>Sphaerotilaceae</taxon>
        <taxon>Scleromatobacter</taxon>
    </lineage>
</organism>